<dbReference type="Gene3D" id="3.60.21.10">
    <property type="match status" value="1"/>
</dbReference>
<dbReference type="GO" id="GO:0046872">
    <property type="term" value="F:metal ion binding"/>
    <property type="evidence" value="ECO:0007669"/>
    <property type="project" value="UniProtKB-KW"/>
</dbReference>
<dbReference type="GO" id="GO:0005634">
    <property type="term" value="C:nucleus"/>
    <property type="evidence" value="ECO:0007669"/>
    <property type="project" value="TreeGrafter"/>
</dbReference>
<feature type="domain" description="Serine/threonine specific protein phosphatases" evidence="10">
    <location>
        <begin position="192"/>
        <end position="197"/>
    </location>
</feature>
<keyword evidence="12" id="KW-1185">Reference proteome</keyword>
<dbReference type="SUPFAM" id="SSF56300">
    <property type="entry name" value="Metallo-dependent phosphatases"/>
    <property type="match status" value="1"/>
</dbReference>
<feature type="region of interest" description="Disordered" evidence="9">
    <location>
        <begin position="1"/>
        <end position="76"/>
    </location>
</feature>
<evidence type="ECO:0000256" key="3">
    <source>
        <dbReference type="ARBA" id="ARBA00022801"/>
    </source>
</evidence>
<dbReference type="GO" id="GO:0005737">
    <property type="term" value="C:cytoplasm"/>
    <property type="evidence" value="ECO:0007669"/>
    <property type="project" value="TreeGrafter"/>
</dbReference>
<gene>
    <name evidence="11" type="ORF">TrRE_jg4756</name>
</gene>
<evidence type="ECO:0000259" key="10">
    <source>
        <dbReference type="PROSITE" id="PS00125"/>
    </source>
</evidence>
<dbReference type="PRINTS" id="PR00114">
    <property type="entry name" value="STPHPHTASE"/>
</dbReference>
<comment type="similarity">
    <text evidence="8">Belongs to the PPP phosphatase family.</text>
</comment>
<evidence type="ECO:0000256" key="2">
    <source>
        <dbReference type="ARBA" id="ARBA00022723"/>
    </source>
</evidence>
<keyword evidence="3 8" id="KW-0378">Hydrolase</keyword>
<evidence type="ECO:0000256" key="5">
    <source>
        <dbReference type="ARBA" id="ARBA00023211"/>
    </source>
</evidence>
<dbReference type="EMBL" id="BRXZ01000390">
    <property type="protein sequence ID" value="GMI10746.1"/>
    <property type="molecule type" value="Genomic_DNA"/>
</dbReference>
<dbReference type="SMART" id="SM00156">
    <property type="entry name" value="PP2Ac"/>
    <property type="match status" value="1"/>
</dbReference>
<accession>A0A9W7KTG7</accession>
<dbReference type="PROSITE" id="PS00125">
    <property type="entry name" value="SER_THR_PHOSPHATASE"/>
    <property type="match status" value="1"/>
</dbReference>
<keyword evidence="2" id="KW-0479">Metal-binding</keyword>
<keyword evidence="5" id="KW-0464">Manganese</keyword>
<comment type="cofactor">
    <cofactor evidence="1">
        <name>Mn(2+)</name>
        <dbReference type="ChEBI" id="CHEBI:29035"/>
    </cofactor>
</comment>
<proteinExistence type="inferred from homology"/>
<protein>
    <recommendedName>
        <fullName evidence="8">Serine/threonine-protein phosphatase</fullName>
        <ecNumber evidence="8">3.1.3.16</ecNumber>
    </recommendedName>
</protein>
<evidence type="ECO:0000256" key="9">
    <source>
        <dbReference type="SAM" id="MobiDB-lite"/>
    </source>
</evidence>
<evidence type="ECO:0000256" key="1">
    <source>
        <dbReference type="ARBA" id="ARBA00001936"/>
    </source>
</evidence>
<reference evidence="11" key="1">
    <citation type="submission" date="2022-07" db="EMBL/GenBank/DDBJ databases">
        <title>Genome analysis of Parmales, a sister group of diatoms, reveals the evolutionary specialization of diatoms from phago-mixotrophs to photoautotrophs.</title>
        <authorList>
            <person name="Ban H."/>
            <person name="Sato S."/>
            <person name="Yoshikawa S."/>
            <person name="Kazumasa Y."/>
            <person name="Nakamura Y."/>
            <person name="Ichinomiya M."/>
            <person name="Saitoh K."/>
            <person name="Sato N."/>
            <person name="Blanc-Mathieu R."/>
            <person name="Endo H."/>
            <person name="Kuwata A."/>
            <person name="Ogata H."/>
        </authorList>
    </citation>
    <scope>NUCLEOTIDE SEQUENCE</scope>
</reference>
<dbReference type="GO" id="GO:0004722">
    <property type="term" value="F:protein serine/threonine phosphatase activity"/>
    <property type="evidence" value="ECO:0007669"/>
    <property type="project" value="UniProtKB-EC"/>
</dbReference>
<feature type="compositionally biased region" description="Low complexity" evidence="9">
    <location>
        <begin position="52"/>
        <end position="68"/>
    </location>
</feature>
<dbReference type="Proteomes" id="UP001165082">
    <property type="component" value="Unassembled WGS sequence"/>
</dbReference>
<dbReference type="InterPro" id="IPR004843">
    <property type="entry name" value="Calcineurin-like_PHP"/>
</dbReference>
<sequence length="267" mass="28368">MNADGGGGCSGDGSLGGNDDGGGNDGGVTKSQNSNLSACLSQTDSSMDVVESSPLPSFPSTSTSTSASPLPPPSSSSQIIDSIITSLLSLTALPPGTQCDLPPSHLHTLLHLASLSLTLSPSLVRLAPGVRICGDVHGQYTDLLRLLEYGHHPPRSRYLFLGDYVDRGKQGVETICLLLAYRVKYGDDVTLLRGNHEASGINRIYGFYDEVKRRYSVGMWKRFNAVFSMLPVAAVVGGRVLCMHGGISEEMMRNGLQGIEAIERPCE</sequence>
<dbReference type="Pfam" id="PF00149">
    <property type="entry name" value="Metallophos"/>
    <property type="match status" value="1"/>
</dbReference>
<comment type="catalytic activity">
    <reaction evidence="7 8">
        <text>O-phospho-L-threonyl-[protein] + H2O = L-threonyl-[protein] + phosphate</text>
        <dbReference type="Rhea" id="RHEA:47004"/>
        <dbReference type="Rhea" id="RHEA-COMP:11060"/>
        <dbReference type="Rhea" id="RHEA-COMP:11605"/>
        <dbReference type="ChEBI" id="CHEBI:15377"/>
        <dbReference type="ChEBI" id="CHEBI:30013"/>
        <dbReference type="ChEBI" id="CHEBI:43474"/>
        <dbReference type="ChEBI" id="CHEBI:61977"/>
        <dbReference type="EC" id="3.1.3.16"/>
    </reaction>
</comment>
<feature type="compositionally biased region" description="Polar residues" evidence="9">
    <location>
        <begin position="29"/>
        <end position="46"/>
    </location>
</feature>
<comment type="caution">
    <text evidence="11">The sequence shown here is derived from an EMBL/GenBank/DDBJ whole genome shotgun (WGS) entry which is preliminary data.</text>
</comment>
<dbReference type="PANTHER" id="PTHR11668:SF300">
    <property type="entry name" value="SERINE_THREONINE-PROTEIN PHOSPHATASE"/>
    <property type="match status" value="1"/>
</dbReference>
<dbReference type="InterPro" id="IPR029052">
    <property type="entry name" value="Metallo-depent_PP-like"/>
</dbReference>
<evidence type="ECO:0000313" key="12">
    <source>
        <dbReference type="Proteomes" id="UP001165082"/>
    </source>
</evidence>
<keyword evidence="4" id="KW-0904">Protein phosphatase</keyword>
<feature type="non-terminal residue" evidence="11">
    <location>
        <position position="267"/>
    </location>
</feature>
<name>A0A9W7KTG7_9STRA</name>
<feature type="compositionally biased region" description="Gly residues" evidence="9">
    <location>
        <begin position="1"/>
        <end position="26"/>
    </location>
</feature>
<comment type="catalytic activity">
    <reaction evidence="6">
        <text>O-phospho-L-seryl-[protein] + H2O = L-seryl-[protein] + phosphate</text>
        <dbReference type="Rhea" id="RHEA:20629"/>
        <dbReference type="Rhea" id="RHEA-COMP:9863"/>
        <dbReference type="Rhea" id="RHEA-COMP:11604"/>
        <dbReference type="ChEBI" id="CHEBI:15377"/>
        <dbReference type="ChEBI" id="CHEBI:29999"/>
        <dbReference type="ChEBI" id="CHEBI:43474"/>
        <dbReference type="ChEBI" id="CHEBI:83421"/>
        <dbReference type="EC" id="3.1.3.16"/>
    </reaction>
</comment>
<dbReference type="OrthoDB" id="196364at2759"/>
<dbReference type="PANTHER" id="PTHR11668">
    <property type="entry name" value="SERINE/THREONINE PROTEIN PHOSPHATASE"/>
    <property type="match status" value="1"/>
</dbReference>
<evidence type="ECO:0000256" key="8">
    <source>
        <dbReference type="RuleBase" id="RU004273"/>
    </source>
</evidence>
<dbReference type="AlphaFoldDB" id="A0A9W7KTG7"/>
<evidence type="ECO:0000256" key="4">
    <source>
        <dbReference type="ARBA" id="ARBA00022912"/>
    </source>
</evidence>
<organism evidence="11 12">
    <name type="scientific">Triparma retinervis</name>
    <dbReference type="NCBI Taxonomy" id="2557542"/>
    <lineage>
        <taxon>Eukaryota</taxon>
        <taxon>Sar</taxon>
        <taxon>Stramenopiles</taxon>
        <taxon>Ochrophyta</taxon>
        <taxon>Bolidophyceae</taxon>
        <taxon>Parmales</taxon>
        <taxon>Triparmaceae</taxon>
        <taxon>Triparma</taxon>
    </lineage>
</organism>
<dbReference type="InterPro" id="IPR006186">
    <property type="entry name" value="Ser/Thr-sp_prot-phosphatase"/>
</dbReference>
<dbReference type="InterPro" id="IPR050341">
    <property type="entry name" value="PP1_catalytic_subunit"/>
</dbReference>
<evidence type="ECO:0000256" key="6">
    <source>
        <dbReference type="ARBA" id="ARBA00047761"/>
    </source>
</evidence>
<evidence type="ECO:0000313" key="11">
    <source>
        <dbReference type="EMBL" id="GMI10746.1"/>
    </source>
</evidence>
<evidence type="ECO:0000256" key="7">
    <source>
        <dbReference type="ARBA" id="ARBA00048336"/>
    </source>
</evidence>
<dbReference type="EC" id="3.1.3.16" evidence="8"/>